<protein>
    <submittedName>
        <fullName evidence="1">Uncharacterized protein</fullName>
    </submittedName>
</protein>
<dbReference type="EMBL" id="GBXM01075237">
    <property type="protein sequence ID" value="JAH33340.1"/>
    <property type="molecule type" value="Transcribed_RNA"/>
</dbReference>
<accession>A0A0E9RY81</accession>
<proteinExistence type="predicted"/>
<name>A0A0E9RY81_ANGAN</name>
<dbReference type="AlphaFoldDB" id="A0A0E9RY81"/>
<sequence>MWLTNWCTTACPHTTRIHCSSKLQAARFLKCRFLFI</sequence>
<reference evidence="1" key="1">
    <citation type="submission" date="2014-11" db="EMBL/GenBank/DDBJ databases">
        <authorList>
            <person name="Amaro Gonzalez C."/>
        </authorList>
    </citation>
    <scope>NUCLEOTIDE SEQUENCE</scope>
</reference>
<reference evidence="1" key="2">
    <citation type="journal article" date="2015" name="Fish Shellfish Immunol.">
        <title>Early steps in the European eel (Anguilla anguilla)-Vibrio vulnificus interaction in the gills: Role of the RtxA13 toxin.</title>
        <authorList>
            <person name="Callol A."/>
            <person name="Pajuelo D."/>
            <person name="Ebbesson L."/>
            <person name="Teles M."/>
            <person name="MacKenzie S."/>
            <person name="Amaro C."/>
        </authorList>
    </citation>
    <scope>NUCLEOTIDE SEQUENCE</scope>
</reference>
<evidence type="ECO:0000313" key="1">
    <source>
        <dbReference type="EMBL" id="JAH33340.1"/>
    </source>
</evidence>
<organism evidence="1">
    <name type="scientific">Anguilla anguilla</name>
    <name type="common">European freshwater eel</name>
    <name type="synonym">Muraena anguilla</name>
    <dbReference type="NCBI Taxonomy" id="7936"/>
    <lineage>
        <taxon>Eukaryota</taxon>
        <taxon>Metazoa</taxon>
        <taxon>Chordata</taxon>
        <taxon>Craniata</taxon>
        <taxon>Vertebrata</taxon>
        <taxon>Euteleostomi</taxon>
        <taxon>Actinopterygii</taxon>
        <taxon>Neopterygii</taxon>
        <taxon>Teleostei</taxon>
        <taxon>Anguilliformes</taxon>
        <taxon>Anguillidae</taxon>
        <taxon>Anguilla</taxon>
    </lineage>
</organism>